<dbReference type="PANTHER" id="PTHR43046">
    <property type="entry name" value="GDP-MANNOSE MANNOSYL HYDROLASE"/>
    <property type="match status" value="1"/>
</dbReference>
<dbReference type="AlphaFoldDB" id="A0A5C5GFU8"/>
<reference evidence="4 5" key="1">
    <citation type="submission" date="2019-06" db="EMBL/GenBank/DDBJ databases">
        <title>Genome of new Rhodobacteraceae sp. SM1903.</title>
        <authorList>
            <person name="Ren X."/>
        </authorList>
    </citation>
    <scope>NUCLEOTIDE SEQUENCE [LARGE SCALE GENOMIC DNA]</scope>
    <source>
        <strain evidence="4 5">SM1903</strain>
    </source>
</reference>
<keyword evidence="5" id="KW-1185">Reference proteome</keyword>
<evidence type="ECO:0000256" key="1">
    <source>
        <dbReference type="ARBA" id="ARBA00001946"/>
    </source>
</evidence>
<dbReference type="Proteomes" id="UP000314011">
    <property type="component" value="Unassembled WGS sequence"/>
</dbReference>
<organism evidence="4 5">
    <name type="scientific">Pelagovum pacificum</name>
    <dbReference type="NCBI Taxonomy" id="2588711"/>
    <lineage>
        <taxon>Bacteria</taxon>
        <taxon>Pseudomonadati</taxon>
        <taxon>Pseudomonadota</taxon>
        <taxon>Alphaproteobacteria</taxon>
        <taxon>Rhodobacterales</taxon>
        <taxon>Paracoccaceae</taxon>
        <taxon>Pelagovum</taxon>
    </lineage>
</organism>
<name>A0A5C5GFU8_9RHOB</name>
<keyword evidence="2" id="KW-0378">Hydrolase</keyword>
<comment type="caution">
    <text evidence="4">The sequence shown here is derived from an EMBL/GenBank/DDBJ whole genome shotgun (WGS) entry which is preliminary data.</text>
</comment>
<dbReference type="GO" id="GO:0016787">
    <property type="term" value="F:hydrolase activity"/>
    <property type="evidence" value="ECO:0007669"/>
    <property type="project" value="UniProtKB-KW"/>
</dbReference>
<dbReference type="CDD" id="cd18880">
    <property type="entry name" value="NUDIX_ADPRase"/>
    <property type="match status" value="1"/>
</dbReference>
<evidence type="ECO:0000259" key="3">
    <source>
        <dbReference type="PROSITE" id="PS51462"/>
    </source>
</evidence>
<evidence type="ECO:0000313" key="4">
    <source>
        <dbReference type="EMBL" id="TNY33628.1"/>
    </source>
</evidence>
<dbReference type="OrthoDB" id="9761969at2"/>
<dbReference type="InterPro" id="IPR015797">
    <property type="entry name" value="NUDIX_hydrolase-like_dom_sf"/>
</dbReference>
<evidence type="ECO:0000313" key="5">
    <source>
        <dbReference type="Proteomes" id="UP000314011"/>
    </source>
</evidence>
<accession>A0A5C5GFU8</accession>
<dbReference type="PROSITE" id="PS51462">
    <property type="entry name" value="NUDIX"/>
    <property type="match status" value="1"/>
</dbReference>
<dbReference type="Gene3D" id="3.90.79.10">
    <property type="entry name" value="Nucleoside Triphosphate Pyrophosphohydrolase"/>
    <property type="match status" value="1"/>
</dbReference>
<protein>
    <submittedName>
        <fullName evidence="4">NUDIX domain-containing protein</fullName>
    </submittedName>
</protein>
<gene>
    <name evidence="4" type="ORF">FHY64_10250</name>
</gene>
<dbReference type="Pfam" id="PF00293">
    <property type="entry name" value="NUDIX"/>
    <property type="match status" value="1"/>
</dbReference>
<proteinExistence type="predicted"/>
<dbReference type="RefSeq" id="WP_140194317.1">
    <property type="nucleotide sequence ID" value="NZ_CP065915.1"/>
</dbReference>
<dbReference type="EMBL" id="VFFF01000001">
    <property type="protein sequence ID" value="TNY33628.1"/>
    <property type="molecule type" value="Genomic_DNA"/>
</dbReference>
<dbReference type="PANTHER" id="PTHR43046:SF14">
    <property type="entry name" value="MUTT_NUDIX FAMILY PROTEIN"/>
    <property type="match status" value="1"/>
</dbReference>
<evidence type="ECO:0000256" key="2">
    <source>
        <dbReference type="ARBA" id="ARBA00022801"/>
    </source>
</evidence>
<sequence>MQRPIRLAVRGIILRDDRLLLVNAYAGRTDLWCAPGGGAEPHQGLPENLVREVHEETGLTVGPGEICLVNEFHAPGEPFHQVDIYFRCTLVGGDPDGDWMDVEGVVTHRRWVTREELATLNVKPDSLGAITWSTEPGTYYDPIEPIVR</sequence>
<feature type="domain" description="Nudix hydrolase" evidence="3">
    <location>
        <begin position="4"/>
        <end position="134"/>
    </location>
</feature>
<dbReference type="InterPro" id="IPR000086">
    <property type="entry name" value="NUDIX_hydrolase_dom"/>
</dbReference>
<comment type="cofactor">
    <cofactor evidence="1">
        <name>Mg(2+)</name>
        <dbReference type="ChEBI" id="CHEBI:18420"/>
    </cofactor>
</comment>
<dbReference type="SUPFAM" id="SSF55811">
    <property type="entry name" value="Nudix"/>
    <property type="match status" value="1"/>
</dbReference>